<dbReference type="RefSeq" id="WP_378400349.1">
    <property type="nucleotide sequence ID" value="NZ_JBHTCS010000001.1"/>
</dbReference>
<sequence>MVAALILTVLALGSVGMFVAARRSNGDRIFHLDQFRPAAPLAGRLPEEHDAARAYRDLQAVQARHEVHVADRGAPHH</sequence>
<evidence type="ECO:0000313" key="2">
    <source>
        <dbReference type="Proteomes" id="UP001596484"/>
    </source>
</evidence>
<dbReference type="Proteomes" id="UP001596484">
    <property type="component" value="Unassembled WGS sequence"/>
</dbReference>
<proteinExistence type="predicted"/>
<organism evidence="1 2">
    <name type="scientific">Rhodococcus daqingensis</name>
    <dbReference type="NCBI Taxonomy" id="2479363"/>
    <lineage>
        <taxon>Bacteria</taxon>
        <taxon>Bacillati</taxon>
        <taxon>Actinomycetota</taxon>
        <taxon>Actinomycetes</taxon>
        <taxon>Mycobacteriales</taxon>
        <taxon>Nocardiaceae</taxon>
        <taxon>Rhodococcus</taxon>
    </lineage>
</organism>
<dbReference type="EMBL" id="JBHTCS010000001">
    <property type="protein sequence ID" value="MFC7446311.1"/>
    <property type="molecule type" value="Genomic_DNA"/>
</dbReference>
<name>A0ABW2RRI9_9NOCA</name>
<evidence type="ECO:0008006" key="3">
    <source>
        <dbReference type="Google" id="ProtNLM"/>
    </source>
</evidence>
<comment type="caution">
    <text evidence="1">The sequence shown here is derived from an EMBL/GenBank/DDBJ whole genome shotgun (WGS) entry which is preliminary data.</text>
</comment>
<protein>
    <recommendedName>
        <fullName evidence="3">Secreted protein</fullName>
    </recommendedName>
</protein>
<gene>
    <name evidence="1" type="ORF">ACFQS9_00250</name>
</gene>
<reference evidence="2" key="1">
    <citation type="journal article" date="2019" name="Int. J. Syst. Evol. Microbiol.">
        <title>The Global Catalogue of Microorganisms (GCM) 10K type strain sequencing project: providing services to taxonomists for standard genome sequencing and annotation.</title>
        <authorList>
            <consortium name="The Broad Institute Genomics Platform"/>
            <consortium name="The Broad Institute Genome Sequencing Center for Infectious Disease"/>
            <person name="Wu L."/>
            <person name="Ma J."/>
        </authorList>
    </citation>
    <scope>NUCLEOTIDE SEQUENCE [LARGE SCALE GENOMIC DNA]</scope>
    <source>
        <strain evidence="2">ICMP 19430</strain>
    </source>
</reference>
<accession>A0ABW2RRI9</accession>
<evidence type="ECO:0000313" key="1">
    <source>
        <dbReference type="EMBL" id="MFC7446311.1"/>
    </source>
</evidence>
<keyword evidence="2" id="KW-1185">Reference proteome</keyword>